<dbReference type="EnsemblPlants" id="QL02p042515:mrna">
    <property type="protein sequence ID" value="QL02p042515:mrna"/>
    <property type="gene ID" value="QL02p042515"/>
</dbReference>
<evidence type="ECO:0000313" key="2">
    <source>
        <dbReference type="Proteomes" id="UP000594261"/>
    </source>
</evidence>
<protein>
    <recommendedName>
        <fullName evidence="3">Reverse transcriptase zinc-binding domain-containing protein</fullName>
    </recommendedName>
</protein>
<dbReference type="AlphaFoldDB" id="A0A7N2KWM1"/>
<accession>A0A7N2KWM1</accession>
<proteinExistence type="predicted"/>
<evidence type="ECO:0008006" key="3">
    <source>
        <dbReference type="Google" id="ProtNLM"/>
    </source>
</evidence>
<reference evidence="2" key="1">
    <citation type="journal article" date="2016" name="G3 (Bethesda)">
        <title>First Draft Assembly and Annotation of the Genome of a California Endemic Oak Quercus lobata Nee (Fagaceae).</title>
        <authorList>
            <person name="Sork V.L."/>
            <person name="Fitz-Gibbon S.T."/>
            <person name="Puiu D."/>
            <person name="Crepeau M."/>
            <person name="Gugger P.F."/>
            <person name="Sherman R."/>
            <person name="Stevens K."/>
            <person name="Langley C.H."/>
            <person name="Pellegrini M."/>
            <person name="Salzberg S.L."/>
        </authorList>
    </citation>
    <scope>NUCLEOTIDE SEQUENCE [LARGE SCALE GENOMIC DNA]</scope>
    <source>
        <strain evidence="2">cv. SW786</strain>
    </source>
</reference>
<dbReference type="Proteomes" id="UP000594261">
    <property type="component" value="Chromosome 2"/>
</dbReference>
<evidence type="ECO:0000313" key="1">
    <source>
        <dbReference type="EnsemblPlants" id="QL02p042515:mrna"/>
    </source>
</evidence>
<keyword evidence="2" id="KW-1185">Reference proteome</keyword>
<dbReference type="InParanoid" id="A0A7N2KWM1"/>
<name>A0A7N2KWM1_QUELO</name>
<organism evidence="1 2">
    <name type="scientific">Quercus lobata</name>
    <name type="common">Valley oak</name>
    <dbReference type="NCBI Taxonomy" id="97700"/>
    <lineage>
        <taxon>Eukaryota</taxon>
        <taxon>Viridiplantae</taxon>
        <taxon>Streptophyta</taxon>
        <taxon>Embryophyta</taxon>
        <taxon>Tracheophyta</taxon>
        <taxon>Spermatophyta</taxon>
        <taxon>Magnoliopsida</taxon>
        <taxon>eudicotyledons</taxon>
        <taxon>Gunneridae</taxon>
        <taxon>Pentapetalae</taxon>
        <taxon>rosids</taxon>
        <taxon>fabids</taxon>
        <taxon>Fagales</taxon>
        <taxon>Fagaceae</taxon>
        <taxon>Quercus</taxon>
    </lineage>
</organism>
<reference evidence="1" key="2">
    <citation type="submission" date="2021-01" db="UniProtKB">
        <authorList>
            <consortium name="EnsemblPlants"/>
        </authorList>
    </citation>
    <scope>IDENTIFICATION</scope>
</reference>
<sequence>MLENPNSLCYKVFKAYFFPDCSILDAKESASGSYAWKSILSVREVIEQGMVWRIGDGRFVCIKEDKWLLGPVARPVSSPLPDIPPDAKSQMGNFTTRNAYRLLVDGTLINNASSSNPNLPEVFLESCKDDLEDPLHIMWSCKKVKIIWSNLSWVNQKITSPPTDFSDLVSRFLQITDDQRREIFALAAWILWNQHNATQLGLPLKPLTRVISLASGMLQDLLHA</sequence>
<dbReference type="Gramene" id="QL02p042515:mrna">
    <property type="protein sequence ID" value="QL02p042515:mrna"/>
    <property type="gene ID" value="QL02p042515"/>
</dbReference>